<dbReference type="Proteomes" id="UP000789702">
    <property type="component" value="Unassembled WGS sequence"/>
</dbReference>
<sequence>KLKSPESEPWWKTALTLSYLKVAAPHHENIWKDKYEKAREYLSKQIGDAAAEKELLDCTDAYVIDNVTKKVEKDHKKTAALPIVQEAASPEKHKEIVSKQKDDGCIELDDSVCKELDAPKEDIITTIRKKIANKKLQLPEFSTSLETAINLSYLKNAAAKYEGDWKDKYNKAREYLSKQIGDKDAEEELIKCADEYVVDKVTDKVIDEKKRDVIDNKKDKIPKTEKGKNFFGGLYETAAKLGDQIENALTFDKDKHDDHEKAEALIVVEESATPEKCKEIVSKQKGDGCIELGDSVCNELDAPKDEIITTIQKKVKNDKLKTPERKSSLETAINISYLKKAAPDHESLWRDKYNKAREYLSKQIGDTKAEKELLDLADNYVVENSIKKVIKDKKRNAVGKARDSATPEKCNDIVSKQKDDGSFELSETICEEIEIPVDVVPVVKKCTQNEKLKSPESEPWWKTALTLSYLKIAAPHHKKLWEDKYNKARDYLSKEIGDKDAKELIDCTDKYVVDNVTKKFEKDHKKAAALPLVQESASPEKCKEIVSKQKDDGCIELDDSVCNELDTPKENIINTIQKKVKNDKLKTPERKSSLETAINLAYLKKAASQYGDLWNDKYNKAREYLTKQIGDKDAEEELIKCADDYVVDKVTDKVIEEKKQDVIDLKKDEIPKSEKPKSFFGGLYEVAAKLGDHLEDAFLVDKDKHDDHEKAEALIIVEESATPEKCKEIISNQKDDGCIELDDSVCKELDTPKEEIITTIQKKIKNDKLKSPEHSPSLATAINLAYLKKAAPHHEGLWRDKYNKAREYLTKQIGDKNAEEELIKCADDYVVENCTKKVIKNKKRNAVVTVQNSTTPEKCNDAVSKQKDDGSFEISETICEDIDVPVVDIVPTVKKCTQNEKLKTPESEPWWKTALALSYLK</sequence>
<feature type="non-terminal residue" evidence="1">
    <location>
        <position position="921"/>
    </location>
</feature>
<keyword evidence="2" id="KW-1185">Reference proteome</keyword>
<comment type="caution">
    <text evidence="1">The sequence shown here is derived from an EMBL/GenBank/DDBJ whole genome shotgun (WGS) entry which is preliminary data.</text>
</comment>
<evidence type="ECO:0000313" key="1">
    <source>
        <dbReference type="EMBL" id="CAG8674347.1"/>
    </source>
</evidence>
<dbReference type="EMBL" id="CAJVPU010019979">
    <property type="protein sequence ID" value="CAG8674347.1"/>
    <property type="molecule type" value="Genomic_DNA"/>
</dbReference>
<accession>A0ACA9NS54</accession>
<protein>
    <submittedName>
        <fullName evidence="1">6262_t:CDS:1</fullName>
    </submittedName>
</protein>
<feature type="non-terminal residue" evidence="1">
    <location>
        <position position="1"/>
    </location>
</feature>
<evidence type="ECO:0000313" key="2">
    <source>
        <dbReference type="Proteomes" id="UP000789702"/>
    </source>
</evidence>
<reference evidence="1" key="1">
    <citation type="submission" date="2021-06" db="EMBL/GenBank/DDBJ databases">
        <authorList>
            <person name="Kallberg Y."/>
            <person name="Tangrot J."/>
            <person name="Rosling A."/>
        </authorList>
    </citation>
    <scope>NUCLEOTIDE SEQUENCE</scope>
    <source>
        <strain evidence="1">IL203A</strain>
    </source>
</reference>
<gene>
    <name evidence="1" type="ORF">DHETER_LOCUS10325</name>
</gene>
<proteinExistence type="predicted"/>
<organism evidence="1 2">
    <name type="scientific">Dentiscutata heterogama</name>
    <dbReference type="NCBI Taxonomy" id="1316150"/>
    <lineage>
        <taxon>Eukaryota</taxon>
        <taxon>Fungi</taxon>
        <taxon>Fungi incertae sedis</taxon>
        <taxon>Mucoromycota</taxon>
        <taxon>Glomeromycotina</taxon>
        <taxon>Glomeromycetes</taxon>
        <taxon>Diversisporales</taxon>
        <taxon>Gigasporaceae</taxon>
        <taxon>Dentiscutata</taxon>
    </lineage>
</organism>
<name>A0ACA9NS54_9GLOM</name>